<keyword evidence="3" id="KW-1185">Reference proteome</keyword>
<accession>A0ABV7RLK5</accession>
<reference evidence="3" key="1">
    <citation type="journal article" date="2019" name="Int. J. Syst. Evol. Microbiol.">
        <title>The Global Catalogue of Microorganisms (GCM) 10K type strain sequencing project: providing services to taxonomists for standard genome sequencing and annotation.</title>
        <authorList>
            <consortium name="The Broad Institute Genomics Platform"/>
            <consortium name="The Broad Institute Genome Sequencing Center for Infectious Disease"/>
            <person name="Wu L."/>
            <person name="Ma J."/>
        </authorList>
    </citation>
    <scope>NUCLEOTIDE SEQUENCE [LARGE SCALE GENOMIC DNA]</scope>
    <source>
        <strain evidence="3">KCTC 42875</strain>
    </source>
</reference>
<dbReference type="InterPro" id="IPR005122">
    <property type="entry name" value="Uracil-DNA_glycosylase-like"/>
</dbReference>
<dbReference type="Pfam" id="PF03167">
    <property type="entry name" value="UDG"/>
    <property type="match status" value="1"/>
</dbReference>
<dbReference type="SUPFAM" id="SSF52141">
    <property type="entry name" value="Uracil-DNA glycosylase-like"/>
    <property type="match status" value="1"/>
</dbReference>
<dbReference type="EMBL" id="JBHRXK010000001">
    <property type="protein sequence ID" value="MFC3549728.1"/>
    <property type="molecule type" value="Genomic_DNA"/>
</dbReference>
<dbReference type="CDD" id="cd10032">
    <property type="entry name" value="UDG-F6_HDG"/>
    <property type="match status" value="1"/>
</dbReference>
<dbReference type="GO" id="GO:0033958">
    <property type="term" value="F:DNA-deoxyinosine glycosylase activity"/>
    <property type="evidence" value="ECO:0007669"/>
    <property type="project" value="UniProtKB-EC"/>
</dbReference>
<dbReference type="SMART" id="SM00987">
    <property type="entry name" value="UreE_C"/>
    <property type="match status" value="1"/>
</dbReference>
<dbReference type="NCBIfam" id="TIGR04274">
    <property type="entry name" value="hypoxanDNAglyco"/>
    <property type="match status" value="1"/>
</dbReference>
<dbReference type="Proteomes" id="UP001595740">
    <property type="component" value="Unassembled WGS sequence"/>
</dbReference>
<keyword evidence="2" id="KW-0378">Hydrolase</keyword>
<evidence type="ECO:0000313" key="2">
    <source>
        <dbReference type="EMBL" id="MFC3549728.1"/>
    </source>
</evidence>
<dbReference type="Gene3D" id="3.40.470.10">
    <property type="entry name" value="Uracil-DNA glycosylase-like domain"/>
    <property type="match status" value="1"/>
</dbReference>
<evidence type="ECO:0000313" key="3">
    <source>
        <dbReference type="Proteomes" id="UP001595740"/>
    </source>
</evidence>
<dbReference type="InterPro" id="IPR036895">
    <property type="entry name" value="Uracil-DNA_glycosylase-like_sf"/>
</dbReference>
<proteinExistence type="predicted"/>
<comment type="caution">
    <text evidence="2">The sequence shown here is derived from an EMBL/GenBank/DDBJ whole genome shotgun (WGS) entry which is preliminary data.</text>
</comment>
<dbReference type="SMART" id="SM00986">
    <property type="entry name" value="UDG"/>
    <property type="match status" value="1"/>
</dbReference>
<name>A0ABV7RLK5_9GAMM</name>
<dbReference type="InterPro" id="IPR026353">
    <property type="entry name" value="Hypoxan-DNA_Glyclase"/>
</dbReference>
<keyword evidence="2" id="KW-0326">Glycosidase</keyword>
<sequence>MPNPPLISPHLLQGLPPVVAKDARVLVLGSMPGTASLQAGQYYAHRQNRFWPFMGELVGADPVLSYAQRLNRLGAAGIALWDVLACCERDGSLDTAIRTDTAVANDFAGFFDKYPAIGTVLFNGAKAEQCFQRFVAPQLRGATPVLRRLPSTSPANAATSATAKLAAWREALQAAGVSGLITSV</sequence>
<gene>
    <name evidence="2" type="ORF">ACFOLC_01720</name>
</gene>
<evidence type="ECO:0000259" key="1">
    <source>
        <dbReference type="SMART" id="SM00986"/>
    </source>
</evidence>
<dbReference type="EC" id="3.2.2.15" evidence="2"/>
<organism evidence="2 3">
    <name type="scientific">Lysobacter cavernae</name>
    <dbReference type="NCBI Taxonomy" id="1685901"/>
    <lineage>
        <taxon>Bacteria</taxon>
        <taxon>Pseudomonadati</taxon>
        <taxon>Pseudomonadota</taxon>
        <taxon>Gammaproteobacteria</taxon>
        <taxon>Lysobacterales</taxon>
        <taxon>Lysobacteraceae</taxon>
        <taxon>Lysobacter</taxon>
    </lineage>
</organism>
<dbReference type="RefSeq" id="WP_386757003.1">
    <property type="nucleotide sequence ID" value="NZ_JBHRXK010000001.1"/>
</dbReference>
<feature type="domain" description="Uracil-DNA glycosylase-like" evidence="1">
    <location>
        <begin position="16"/>
        <end position="172"/>
    </location>
</feature>
<protein>
    <submittedName>
        <fullName evidence="2">DNA-deoxyinosine glycosylase</fullName>
        <ecNumber evidence="2">3.2.2.15</ecNumber>
    </submittedName>
</protein>